<dbReference type="AlphaFoldDB" id="A0A8H9GRK7"/>
<evidence type="ECO:0000313" key="1">
    <source>
        <dbReference type="EMBL" id="GGM52305.1"/>
    </source>
</evidence>
<accession>A0A8H9GRK7</accession>
<gene>
    <name evidence="1" type="ORF">GCM10008956_30450</name>
</gene>
<organism evidence="1 2">
    <name type="scientific">Deinococcus arenae</name>
    <dbReference type="NCBI Taxonomy" id="1452751"/>
    <lineage>
        <taxon>Bacteria</taxon>
        <taxon>Thermotogati</taxon>
        <taxon>Deinococcota</taxon>
        <taxon>Deinococci</taxon>
        <taxon>Deinococcales</taxon>
        <taxon>Deinococcaceae</taxon>
        <taxon>Deinococcus</taxon>
    </lineage>
</organism>
<evidence type="ECO:0000313" key="2">
    <source>
        <dbReference type="Proteomes" id="UP000600547"/>
    </source>
</evidence>
<reference evidence="2" key="1">
    <citation type="journal article" date="2019" name="Int. J. Syst. Evol. Microbiol.">
        <title>The Global Catalogue of Microorganisms (GCM) 10K type strain sequencing project: providing services to taxonomists for standard genome sequencing and annotation.</title>
        <authorList>
            <consortium name="The Broad Institute Genomics Platform"/>
            <consortium name="The Broad Institute Genome Sequencing Center for Infectious Disease"/>
            <person name="Wu L."/>
            <person name="Ma J."/>
        </authorList>
    </citation>
    <scope>NUCLEOTIDE SEQUENCE [LARGE SCALE GENOMIC DNA]</scope>
    <source>
        <strain evidence="2">JCM 31047</strain>
    </source>
</reference>
<name>A0A8H9GRK7_9DEIO</name>
<dbReference type="EMBL" id="BMQG01000012">
    <property type="protein sequence ID" value="GGM52305.1"/>
    <property type="molecule type" value="Genomic_DNA"/>
</dbReference>
<dbReference type="RefSeq" id="WP_189062619.1">
    <property type="nucleotide sequence ID" value="NZ_BMQG01000012.1"/>
</dbReference>
<keyword evidence="2" id="KW-1185">Reference proteome</keyword>
<comment type="caution">
    <text evidence="1">The sequence shown here is derived from an EMBL/GenBank/DDBJ whole genome shotgun (WGS) entry which is preliminary data.</text>
</comment>
<proteinExistence type="predicted"/>
<protein>
    <submittedName>
        <fullName evidence="1">Uncharacterized protein</fullName>
    </submittedName>
</protein>
<dbReference type="Proteomes" id="UP000600547">
    <property type="component" value="Unassembled WGS sequence"/>
</dbReference>
<sequence>MPEPLVPKSKHVALEQRVTNIEQSPGGSGGGYSEILKLGRPYPPSPADDVIDAIGFEFTASVDATVNAVRLWTRLPDDAANRQVEANVRLIVNDDDRSNIPITVHKGEFAEATAFLVEPVTITAGDRVGVVIQNYNPGGTPQLLGTYTEAGDDYYGVGYQALSGWFTNVSVGEPLSYTRVAHADTGDTYPAAQLLSTVGAPELLPHALFRRTFGSAQGAQGDGWWLRDGRANLGTLPAVLVQYDGQLYQSQLWPVNPSPATNDPFGAYIPKVGNVSKLGPRSLAWVNSQLLAVNPDGSVYQIPVTPIE</sequence>